<evidence type="ECO:0000313" key="2">
    <source>
        <dbReference type="EMBL" id="TDD41643.1"/>
    </source>
</evidence>
<accession>A0A4R4YB19</accession>
<dbReference type="RefSeq" id="WP_132491922.1">
    <property type="nucleotide sequence ID" value="NZ_SMKW01000056.1"/>
</dbReference>
<sequence>MKISSLLRWTAVAVLLGALVAGCAGNPGLDPENDRFKALPQICDLVSPQTAIQVIGERYQTGAIAVETGGYCLWTYRDLGSEGARALERKLSLHVSLHRSTDSRSGADGALEELDRLSRSSSNRFERVLGVGEYAVRSTTSDGVEYIIVVGNLNLKMLFTGRDVDAAGNTGPIPQAQAVEQAAVLAREVGANTAKA</sequence>
<feature type="chain" id="PRO_5038864046" description="Lipoprotein" evidence="1">
    <location>
        <begin position="25"/>
        <end position="196"/>
    </location>
</feature>
<reference evidence="2 3" key="1">
    <citation type="submission" date="2019-03" db="EMBL/GenBank/DDBJ databases">
        <title>Draft genome sequences of novel Actinobacteria.</title>
        <authorList>
            <person name="Sahin N."/>
            <person name="Ay H."/>
            <person name="Saygin H."/>
        </authorList>
    </citation>
    <scope>NUCLEOTIDE SEQUENCE [LARGE SCALE GENOMIC DNA]</scope>
    <source>
        <strain evidence="2 3">7K502</strain>
    </source>
</reference>
<dbReference type="OrthoDB" id="3703643at2"/>
<comment type="caution">
    <text evidence="2">The sequence shown here is derived from an EMBL/GenBank/DDBJ whole genome shotgun (WGS) entry which is preliminary data.</text>
</comment>
<dbReference type="AlphaFoldDB" id="A0A4R4YB19"/>
<feature type="signal peptide" evidence="1">
    <location>
        <begin position="1"/>
        <end position="24"/>
    </location>
</feature>
<evidence type="ECO:0000313" key="3">
    <source>
        <dbReference type="Proteomes" id="UP000294947"/>
    </source>
</evidence>
<protein>
    <recommendedName>
        <fullName evidence="4">Lipoprotein</fullName>
    </recommendedName>
</protein>
<dbReference type="PROSITE" id="PS51257">
    <property type="entry name" value="PROKAR_LIPOPROTEIN"/>
    <property type="match status" value="1"/>
</dbReference>
<evidence type="ECO:0000256" key="1">
    <source>
        <dbReference type="SAM" id="SignalP"/>
    </source>
</evidence>
<gene>
    <name evidence="2" type="ORF">E1288_32055</name>
</gene>
<dbReference type="Proteomes" id="UP000294947">
    <property type="component" value="Unassembled WGS sequence"/>
</dbReference>
<proteinExistence type="predicted"/>
<organism evidence="2 3">
    <name type="scientific">Saccharopolyspora elongata</name>
    <dbReference type="NCBI Taxonomy" id="2530387"/>
    <lineage>
        <taxon>Bacteria</taxon>
        <taxon>Bacillati</taxon>
        <taxon>Actinomycetota</taxon>
        <taxon>Actinomycetes</taxon>
        <taxon>Pseudonocardiales</taxon>
        <taxon>Pseudonocardiaceae</taxon>
        <taxon>Saccharopolyspora</taxon>
    </lineage>
</organism>
<name>A0A4R4YB19_9PSEU</name>
<keyword evidence="1" id="KW-0732">Signal</keyword>
<dbReference type="EMBL" id="SMKW01000056">
    <property type="protein sequence ID" value="TDD41643.1"/>
    <property type="molecule type" value="Genomic_DNA"/>
</dbReference>
<evidence type="ECO:0008006" key="4">
    <source>
        <dbReference type="Google" id="ProtNLM"/>
    </source>
</evidence>
<keyword evidence="3" id="KW-1185">Reference proteome</keyword>